<dbReference type="AlphaFoldDB" id="A0AAE0YWJ6"/>
<comment type="caution">
    <text evidence="1">The sequence shown here is derived from an EMBL/GenBank/DDBJ whole genome shotgun (WGS) entry which is preliminary data.</text>
</comment>
<organism evidence="1 2">
    <name type="scientific">Elysia crispata</name>
    <name type="common">lettuce slug</name>
    <dbReference type="NCBI Taxonomy" id="231223"/>
    <lineage>
        <taxon>Eukaryota</taxon>
        <taxon>Metazoa</taxon>
        <taxon>Spiralia</taxon>
        <taxon>Lophotrochozoa</taxon>
        <taxon>Mollusca</taxon>
        <taxon>Gastropoda</taxon>
        <taxon>Heterobranchia</taxon>
        <taxon>Euthyneura</taxon>
        <taxon>Panpulmonata</taxon>
        <taxon>Sacoglossa</taxon>
        <taxon>Placobranchoidea</taxon>
        <taxon>Plakobranchidae</taxon>
        <taxon>Elysia</taxon>
    </lineage>
</organism>
<evidence type="ECO:0000313" key="2">
    <source>
        <dbReference type="Proteomes" id="UP001283361"/>
    </source>
</evidence>
<dbReference type="Proteomes" id="UP001283361">
    <property type="component" value="Unassembled WGS sequence"/>
</dbReference>
<accession>A0AAE0YWJ6</accession>
<keyword evidence="2" id="KW-1185">Reference proteome</keyword>
<dbReference type="EMBL" id="JAWDGP010005317">
    <property type="protein sequence ID" value="KAK3757841.1"/>
    <property type="molecule type" value="Genomic_DNA"/>
</dbReference>
<gene>
    <name evidence="1" type="ORF">RRG08_014397</name>
</gene>
<evidence type="ECO:0000313" key="1">
    <source>
        <dbReference type="EMBL" id="KAK3757841.1"/>
    </source>
</evidence>
<name>A0AAE0YWJ6_9GAST</name>
<reference evidence="1" key="1">
    <citation type="journal article" date="2023" name="G3 (Bethesda)">
        <title>A reference genome for the long-term kleptoplast-retaining sea slug Elysia crispata morphotype clarki.</title>
        <authorList>
            <person name="Eastman K.E."/>
            <person name="Pendleton A.L."/>
            <person name="Shaikh M.A."/>
            <person name="Suttiyut T."/>
            <person name="Ogas R."/>
            <person name="Tomko P."/>
            <person name="Gavelis G."/>
            <person name="Widhalm J.R."/>
            <person name="Wisecaver J.H."/>
        </authorList>
    </citation>
    <scope>NUCLEOTIDE SEQUENCE</scope>
    <source>
        <strain evidence="1">ECLA1</strain>
    </source>
</reference>
<sequence>MGKFNDNVYDNSMARAGTYPVRIVRESFRSNVRSSDSPVCQKPLYMFEIAIRHSASPIGDQWPVFVQSVDLMPIAPGLGDNVHCCIGHCLKALMVDLQ</sequence>
<proteinExistence type="predicted"/>
<protein>
    <submittedName>
        <fullName evidence="1">Uncharacterized protein</fullName>
    </submittedName>
</protein>